<evidence type="ECO:0000313" key="1">
    <source>
        <dbReference type="EMBL" id="CEM37927.1"/>
    </source>
</evidence>
<sequence length="96" mass="10349">MFMSLSSLPDKVLEALVLCPQAADEPLLRCLIPFVHEIILVLLLQLLSVVPWKFLSGGLWTNGAVAAQGSGAAAPHPEADWLGKRRTPLSKRCGAF</sequence>
<dbReference type="VEuPathDB" id="CryptoDB:Cvel_24464"/>
<proteinExistence type="predicted"/>
<gene>
    <name evidence="1" type="ORF">Cvel_24464</name>
</gene>
<dbReference type="EMBL" id="CDMZ01001817">
    <property type="protein sequence ID" value="CEM37927.1"/>
    <property type="molecule type" value="Genomic_DNA"/>
</dbReference>
<accession>A0A0G4H2P5</accession>
<dbReference type="AlphaFoldDB" id="A0A0G4H2P5"/>
<organism evidence="1">
    <name type="scientific">Chromera velia CCMP2878</name>
    <dbReference type="NCBI Taxonomy" id="1169474"/>
    <lineage>
        <taxon>Eukaryota</taxon>
        <taxon>Sar</taxon>
        <taxon>Alveolata</taxon>
        <taxon>Colpodellida</taxon>
        <taxon>Chromeraceae</taxon>
        <taxon>Chromera</taxon>
    </lineage>
</organism>
<protein>
    <submittedName>
        <fullName evidence="1">Uncharacterized protein</fullName>
    </submittedName>
</protein>
<reference evidence="1" key="1">
    <citation type="submission" date="2014-11" db="EMBL/GenBank/DDBJ databases">
        <authorList>
            <person name="Otto D Thomas"/>
            <person name="Naeem Raeece"/>
        </authorList>
    </citation>
    <scope>NUCLEOTIDE SEQUENCE</scope>
</reference>
<name>A0A0G4H2P5_9ALVE</name>